<evidence type="ECO:0000313" key="4">
    <source>
        <dbReference type="Proteomes" id="UP000004816"/>
    </source>
</evidence>
<keyword evidence="2" id="KW-0812">Transmembrane</keyword>
<feature type="transmembrane region" description="Helical" evidence="2">
    <location>
        <begin position="6"/>
        <end position="25"/>
    </location>
</feature>
<evidence type="ECO:0008006" key="5">
    <source>
        <dbReference type="Google" id="ProtNLM"/>
    </source>
</evidence>
<evidence type="ECO:0000313" key="3">
    <source>
        <dbReference type="EMBL" id="EFV13197.2"/>
    </source>
</evidence>
<evidence type="ECO:0000256" key="2">
    <source>
        <dbReference type="SAM" id="Phobius"/>
    </source>
</evidence>
<evidence type="ECO:0000256" key="1">
    <source>
        <dbReference type="SAM" id="MobiDB-lite"/>
    </source>
</evidence>
<organism evidence="3 4">
    <name type="scientific">Segniliparus rugosus (strain ATCC BAA-974 / DSM 45345 / CCUG 50838 / CIP 108380 / JCM 13579 / CDC 945)</name>
    <dbReference type="NCBI Taxonomy" id="679197"/>
    <lineage>
        <taxon>Bacteria</taxon>
        <taxon>Bacillati</taxon>
        <taxon>Actinomycetota</taxon>
        <taxon>Actinomycetes</taxon>
        <taxon>Mycobacteriales</taxon>
        <taxon>Segniliparaceae</taxon>
        <taxon>Segniliparus</taxon>
    </lineage>
</organism>
<dbReference type="RefSeq" id="WP_021030165.1">
    <property type="nucleotide sequence ID" value="NZ_KI391953.1"/>
</dbReference>
<keyword evidence="2" id="KW-0472">Membrane</keyword>
<accession>E5XR24</accession>
<dbReference type="eggNOG" id="ENOG50334B8">
    <property type="taxonomic scope" value="Bacteria"/>
</dbReference>
<reference evidence="3 4" key="1">
    <citation type="journal article" date="2011" name="Stand. Genomic Sci.">
        <title>High quality draft genome sequence of Segniliparus rugosus CDC 945(T)= (ATCC BAA-974(T)).</title>
        <authorList>
            <person name="Earl A.M."/>
            <person name="Desjardins C.A."/>
            <person name="Fitzgerald M.G."/>
            <person name="Arachchi H.M."/>
            <person name="Zeng Q."/>
            <person name="Mehta T."/>
            <person name="Griggs A."/>
            <person name="Birren B.W."/>
            <person name="Toney N.C."/>
            <person name="Carr J."/>
            <person name="Posey J."/>
            <person name="Butler W.R."/>
        </authorList>
    </citation>
    <scope>NUCLEOTIDE SEQUENCE [LARGE SCALE GENOMIC DNA]</scope>
    <source>
        <strain evidence="4">ATCC BAA-974 / DSM 45345 / CCUG 50838 / CIP 108380 / JCM 13579 / CDC 945</strain>
    </source>
</reference>
<feature type="region of interest" description="Disordered" evidence="1">
    <location>
        <begin position="239"/>
        <end position="308"/>
    </location>
</feature>
<name>E5XR24_SEGRC</name>
<feature type="compositionally biased region" description="Basic and acidic residues" evidence="1">
    <location>
        <begin position="296"/>
        <end position="308"/>
    </location>
</feature>
<dbReference type="HOGENOM" id="CLU_037505_1_0_11"/>
<dbReference type="STRING" id="679197.HMPREF9336_01946"/>
<protein>
    <recommendedName>
        <fullName evidence="5">Transmembrane protein</fullName>
    </recommendedName>
</protein>
<proteinExistence type="predicted"/>
<dbReference type="InterPro" id="IPR053779">
    <property type="entry name" value="GlpR"/>
</dbReference>
<feature type="transmembrane region" description="Helical" evidence="2">
    <location>
        <begin position="181"/>
        <end position="198"/>
    </location>
</feature>
<sequence length="308" mass="34447">MSVPNSILSVLLVVVWLFVLVPMFVNRRPKVMTVSQTALNTRVLFRGGLDKLKHRIRPGVAGDAPVEREEEDEEEASTARRPVAEVFAEEHDEDFEVADEAEFVEDDVPPRRAREEEIVDEAEIVAIADTAEADEYSELEEQDELEDEQLARLAHRLGRGGYNPTADASARAQRYAVRQRIVLGLLISLIAAAVLAFAMSSLVWYAVAAIATALVGYLAYLRRQVRIEERIRARRMARFARTQHTRGEAEPARRAPAPQREPGRSERAAQRPAKKARGPQVVAIDDDDPDFADLPSPHEGRLRRASGE</sequence>
<dbReference type="AlphaFoldDB" id="E5XR24"/>
<feature type="transmembrane region" description="Helical" evidence="2">
    <location>
        <begin position="204"/>
        <end position="221"/>
    </location>
</feature>
<dbReference type="EMBL" id="ACZI02000002">
    <property type="protein sequence ID" value="EFV13197.2"/>
    <property type="molecule type" value="Genomic_DNA"/>
</dbReference>
<feature type="region of interest" description="Disordered" evidence="1">
    <location>
        <begin position="60"/>
        <end position="80"/>
    </location>
</feature>
<comment type="caution">
    <text evidence="3">The sequence shown here is derived from an EMBL/GenBank/DDBJ whole genome shotgun (WGS) entry which is preliminary data.</text>
</comment>
<keyword evidence="2" id="KW-1133">Transmembrane helix</keyword>
<dbReference type="NCBIfam" id="NF045516">
    <property type="entry name" value="GlpR"/>
    <property type="match status" value="1"/>
</dbReference>
<gene>
    <name evidence="3" type="ORF">HMPREF9336_01946</name>
</gene>
<dbReference type="OrthoDB" id="3696421at2"/>
<dbReference type="Proteomes" id="UP000004816">
    <property type="component" value="Unassembled WGS sequence"/>
</dbReference>
<keyword evidence="4" id="KW-1185">Reference proteome</keyword>